<keyword evidence="3" id="KW-0328">Glycosyltransferase</keyword>
<dbReference type="Pfam" id="PF00534">
    <property type="entry name" value="Glycos_transf_1"/>
    <property type="match status" value="1"/>
</dbReference>
<dbReference type="EC" id="2.4.-.-" evidence="3"/>
<feature type="domain" description="Glycosyl transferase family 1" evidence="1">
    <location>
        <begin position="178"/>
        <end position="343"/>
    </location>
</feature>
<dbReference type="GO" id="GO:0016757">
    <property type="term" value="F:glycosyltransferase activity"/>
    <property type="evidence" value="ECO:0007669"/>
    <property type="project" value="UniProtKB-KW"/>
</dbReference>
<dbReference type="CDD" id="cd03811">
    <property type="entry name" value="GT4_GT28_WabH-like"/>
    <property type="match status" value="1"/>
</dbReference>
<dbReference type="Gene3D" id="3.40.50.2000">
    <property type="entry name" value="Glycogen Phosphorylase B"/>
    <property type="match status" value="2"/>
</dbReference>
<organism evidence="3 4">
    <name type="scientific">Porphyromonas uenonis 60-3</name>
    <dbReference type="NCBI Taxonomy" id="596327"/>
    <lineage>
        <taxon>Bacteria</taxon>
        <taxon>Pseudomonadati</taxon>
        <taxon>Bacteroidota</taxon>
        <taxon>Bacteroidia</taxon>
        <taxon>Bacteroidales</taxon>
        <taxon>Porphyromonadaceae</taxon>
        <taxon>Porphyromonas</taxon>
    </lineage>
</organism>
<dbReference type="InterPro" id="IPR028098">
    <property type="entry name" value="Glyco_trans_4-like_N"/>
</dbReference>
<evidence type="ECO:0000313" key="3">
    <source>
        <dbReference type="EMBL" id="EEK16917.1"/>
    </source>
</evidence>
<dbReference type="PANTHER" id="PTHR12526:SF630">
    <property type="entry name" value="GLYCOSYLTRANSFERASE"/>
    <property type="match status" value="1"/>
</dbReference>
<dbReference type="eggNOG" id="COG0438">
    <property type="taxonomic scope" value="Bacteria"/>
</dbReference>
<protein>
    <submittedName>
        <fullName evidence="3">Glycosyltransferase, group 1 family protein</fullName>
        <ecNumber evidence="3">2.4.-.-</ecNumber>
    </submittedName>
</protein>
<dbReference type="SUPFAM" id="SSF53756">
    <property type="entry name" value="UDP-Glycosyltransferase/glycogen phosphorylase"/>
    <property type="match status" value="1"/>
</dbReference>
<keyword evidence="3" id="KW-0808">Transferase</keyword>
<dbReference type="AlphaFoldDB" id="C2MBD9"/>
<evidence type="ECO:0000259" key="2">
    <source>
        <dbReference type="Pfam" id="PF13439"/>
    </source>
</evidence>
<sequence length="367" mass="41768">MSMGAGGAEKVISLFLKELIKDYEVTLFLFYDSIHHPIPDGVKIISLYPSSQNNWLRRLCSIPKGILAYARFLRKTRPDISLSFLYRPNVVSGILAPLFPHIRFIISERNYASIEYAREGVKGWAGRVLLRWAYNRADTLFSNSEHINKDLREHFHLTLPMSVIYNPIELPKERHNVSREYPTRIVSVGRFSPIKNHTLLFQALRHLPDHRLTIWGEGGLRSEYERTLAELGLSDRVSLPGNTKHVLDEIKQGELFVLSSISEGFPNVLLEAMSVGLPVIATNCLSGPLEMLNENEPIDIEQGGFALAKYGLMINVSDTKGLVSAVNYLSDHYEQRNFYSQKALERAEQYTLPSIYKQLKALIEEPI</sequence>
<dbReference type="STRING" id="596327.PORUE0001_0616"/>
<dbReference type="InterPro" id="IPR001296">
    <property type="entry name" value="Glyco_trans_1"/>
</dbReference>
<accession>C2MBD9</accession>
<name>C2MBD9_9PORP</name>
<dbReference type="Proteomes" id="UP000003303">
    <property type="component" value="Unassembled WGS sequence"/>
</dbReference>
<gene>
    <name evidence="3" type="ORF">PORUE0001_0616</name>
</gene>
<evidence type="ECO:0000313" key="4">
    <source>
        <dbReference type="Proteomes" id="UP000003303"/>
    </source>
</evidence>
<proteinExistence type="predicted"/>
<reference evidence="3 4" key="1">
    <citation type="submission" date="2009-04" db="EMBL/GenBank/DDBJ databases">
        <authorList>
            <person name="Sebastian Y."/>
            <person name="Madupu R."/>
            <person name="Durkin A.S."/>
            <person name="Torralba M."/>
            <person name="Methe B."/>
            <person name="Sutton G.G."/>
            <person name="Strausberg R.L."/>
            <person name="Nelson K.E."/>
        </authorList>
    </citation>
    <scope>NUCLEOTIDE SEQUENCE [LARGE SCALE GENOMIC DNA]</scope>
    <source>
        <strain evidence="3 4">60-3</strain>
    </source>
</reference>
<comment type="caution">
    <text evidence="3">The sequence shown here is derived from an EMBL/GenBank/DDBJ whole genome shotgun (WGS) entry which is preliminary data.</text>
</comment>
<feature type="domain" description="Glycosyltransferase subfamily 4-like N-terminal" evidence="2">
    <location>
        <begin position="6"/>
        <end position="170"/>
    </location>
</feature>
<dbReference type="PANTHER" id="PTHR12526">
    <property type="entry name" value="GLYCOSYLTRANSFERASE"/>
    <property type="match status" value="1"/>
</dbReference>
<evidence type="ECO:0000259" key="1">
    <source>
        <dbReference type="Pfam" id="PF00534"/>
    </source>
</evidence>
<keyword evidence="4" id="KW-1185">Reference proteome</keyword>
<dbReference type="Pfam" id="PF13439">
    <property type="entry name" value="Glyco_transf_4"/>
    <property type="match status" value="1"/>
</dbReference>
<dbReference type="EMBL" id="ACLR01000123">
    <property type="protein sequence ID" value="EEK16917.1"/>
    <property type="molecule type" value="Genomic_DNA"/>
</dbReference>